<dbReference type="EMBL" id="KN825341">
    <property type="protein sequence ID" value="KIK91837.1"/>
    <property type="molecule type" value="Genomic_DNA"/>
</dbReference>
<evidence type="ECO:0000313" key="2">
    <source>
        <dbReference type="Proteomes" id="UP000054538"/>
    </source>
</evidence>
<evidence type="ECO:0000313" key="1">
    <source>
        <dbReference type="EMBL" id="KIK91837.1"/>
    </source>
</evidence>
<reference evidence="2" key="2">
    <citation type="submission" date="2015-01" db="EMBL/GenBank/DDBJ databases">
        <title>Evolutionary Origins and Diversification of the Mycorrhizal Mutualists.</title>
        <authorList>
            <consortium name="DOE Joint Genome Institute"/>
            <consortium name="Mycorrhizal Genomics Consortium"/>
            <person name="Kohler A."/>
            <person name="Kuo A."/>
            <person name="Nagy L.G."/>
            <person name="Floudas D."/>
            <person name="Copeland A."/>
            <person name="Barry K.W."/>
            <person name="Cichocki N."/>
            <person name="Veneault-Fourrey C."/>
            <person name="LaButti K."/>
            <person name="Lindquist E.A."/>
            <person name="Lipzen A."/>
            <person name="Lundell T."/>
            <person name="Morin E."/>
            <person name="Murat C."/>
            <person name="Riley R."/>
            <person name="Ohm R."/>
            <person name="Sun H."/>
            <person name="Tunlid A."/>
            <person name="Henrissat B."/>
            <person name="Grigoriev I.V."/>
            <person name="Hibbett D.S."/>
            <person name="Martin F."/>
        </authorList>
    </citation>
    <scope>NUCLEOTIDE SEQUENCE [LARGE SCALE GENOMIC DNA]</scope>
    <source>
        <strain evidence="2">Ve08.2h10</strain>
    </source>
</reference>
<dbReference type="HOGENOM" id="CLU_2961515_0_0_1"/>
<protein>
    <submittedName>
        <fullName evidence="1">Uncharacterized protein</fullName>
    </submittedName>
</protein>
<sequence>MHNFDNFTKFYHTTYTLMLPSMVPDITSRRSKVLDGRNQRALRLTTEAASIEPLFHDLW</sequence>
<dbReference type="Proteomes" id="UP000054538">
    <property type="component" value="Unassembled WGS sequence"/>
</dbReference>
<name>A0A0D0D5C8_9AGAM</name>
<proteinExistence type="predicted"/>
<reference evidence="1 2" key="1">
    <citation type="submission" date="2014-04" db="EMBL/GenBank/DDBJ databases">
        <authorList>
            <consortium name="DOE Joint Genome Institute"/>
            <person name="Kuo A."/>
            <person name="Kohler A."/>
            <person name="Jargeat P."/>
            <person name="Nagy L.G."/>
            <person name="Floudas D."/>
            <person name="Copeland A."/>
            <person name="Barry K.W."/>
            <person name="Cichocki N."/>
            <person name="Veneault-Fourrey C."/>
            <person name="LaButti K."/>
            <person name="Lindquist E.A."/>
            <person name="Lipzen A."/>
            <person name="Lundell T."/>
            <person name="Morin E."/>
            <person name="Murat C."/>
            <person name="Sun H."/>
            <person name="Tunlid A."/>
            <person name="Henrissat B."/>
            <person name="Grigoriev I.V."/>
            <person name="Hibbett D.S."/>
            <person name="Martin F."/>
            <person name="Nordberg H.P."/>
            <person name="Cantor M.N."/>
            <person name="Hua S.X."/>
        </authorList>
    </citation>
    <scope>NUCLEOTIDE SEQUENCE [LARGE SCALE GENOMIC DNA]</scope>
    <source>
        <strain evidence="1 2">Ve08.2h10</strain>
    </source>
</reference>
<keyword evidence="2" id="KW-1185">Reference proteome</keyword>
<dbReference type="AlphaFoldDB" id="A0A0D0D5C8"/>
<gene>
    <name evidence="1" type="ORF">PAXRUDRAFT_830480</name>
</gene>
<organism evidence="1 2">
    <name type="scientific">Paxillus rubicundulus Ve08.2h10</name>
    <dbReference type="NCBI Taxonomy" id="930991"/>
    <lineage>
        <taxon>Eukaryota</taxon>
        <taxon>Fungi</taxon>
        <taxon>Dikarya</taxon>
        <taxon>Basidiomycota</taxon>
        <taxon>Agaricomycotina</taxon>
        <taxon>Agaricomycetes</taxon>
        <taxon>Agaricomycetidae</taxon>
        <taxon>Boletales</taxon>
        <taxon>Paxilineae</taxon>
        <taxon>Paxillaceae</taxon>
        <taxon>Paxillus</taxon>
    </lineage>
</organism>
<dbReference type="InParanoid" id="A0A0D0D5C8"/>
<accession>A0A0D0D5C8</accession>